<sequence>MREPAKLVPYADDVTLSCRHHHIEQAAQLLTEFMPDFENFVTQRGMMILAAKSSVPFFTLDPKELNRHPAIIVNGESLLLVR</sequence>
<proteinExistence type="predicted"/>
<gene>
    <name evidence="1" type="ORF">DILT_LOCUS2154</name>
</gene>
<accession>A0A3P6SPD8</accession>
<name>A0A3P6SPD8_DIBLA</name>
<evidence type="ECO:0000313" key="2">
    <source>
        <dbReference type="Proteomes" id="UP000281553"/>
    </source>
</evidence>
<protein>
    <submittedName>
        <fullName evidence="1">Uncharacterized protein</fullName>
    </submittedName>
</protein>
<organism evidence="1 2">
    <name type="scientific">Dibothriocephalus latus</name>
    <name type="common">Fish tapeworm</name>
    <name type="synonym">Diphyllobothrium latum</name>
    <dbReference type="NCBI Taxonomy" id="60516"/>
    <lineage>
        <taxon>Eukaryota</taxon>
        <taxon>Metazoa</taxon>
        <taxon>Spiralia</taxon>
        <taxon>Lophotrochozoa</taxon>
        <taxon>Platyhelminthes</taxon>
        <taxon>Cestoda</taxon>
        <taxon>Eucestoda</taxon>
        <taxon>Diphyllobothriidea</taxon>
        <taxon>Diphyllobothriidae</taxon>
        <taxon>Dibothriocephalus</taxon>
    </lineage>
</organism>
<dbReference type="EMBL" id="UYRU01041745">
    <property type="protein sequence ID" value="VDK69415.1"/>
    <property type="molecule type" value="Genomic_DNA"/>
</dbReference>
<keyword evidence="2" id="KW-1185">Reference proteome</keyword>
<reference evidence="1 2" key="1">
    <citation type="submission" date="2018-11" db="EMBL/GenBank/DDBJ databases">
        <authorList>
            <consortium name="Pathogen Informatics"/>
        </authorList>
    </citation>
    <scope>NUCLEOTIDE SEQUENCE [LARGE SCALE GENOMIC DNA]</scope>
</reference>
<dbReference type="AlphaFoldDB" id="A0A3P6SPD8"/>
<evidence type="ECO:0000313" key="1">
    <source>
        <dbReference type="EMBL" id="VDK69415.1"/>
    </source>
</evidence>
<dbReference type="Proteomes" id="UP000281553">
    <property type="component" value="Unassembled WGS sequence"/>
</dbReference>